<sequence>MQARVIFLLIFTLLIVTFAVMNIQPVTIDFFFYEAEIKLIFVIIFSILVGAIFMVIISSMNQIKMIKKIKALEKEKAKLKEELEQLKVTNQEIASKKDTDQITENNQN</sequence>
<name>A0A1D2YVY6_9BACI</name>
<organism evidence="8 9">
    <name type="scientific">Vulcanibacillus modesticaldus</name>
    <dbReference type="NCBI Taxonomy" id="337097"/>
    <lineage>
        <taxon>Bacteria</taxon>
        <taxon>Bacillati</taxon>
        <taxon>Bacillota</taxon>
        <taxon>Bacilli</taxon>
        <taxon>Bacillales</taxon>
        <taxon>Bacillaceae</taxon>
        <taxon>Vulcanibacillus</taxon>
    </lineage>
</organism>
<keyword evidence="1" id="KW-1003">Cell membrane</keyword>
<evidence type="ECO:0000256" key="6">
    <source>
        <dbReference type="SAM" id="Phobius"/>
    </source>
</evidence>
<dbReference type="AlphaFoldDB" id="A0A1D2YVY6"/>
<evidence type="ECO:0000256" key="4">
    <source>
        <dbReference type="ARBA" id="ARBA00023136"/>
    </source>
</evidence>
<dbReference type="STRING" id="337097.BHF71_01420"/>
<feature type="domain" description="Lipopolysaccharide assembly protein A" evidence="7">
    <location>
        <begin position="22"/>
        <end position="84"/>
    </location>
</feature>
<feature type="coiled-coil region" evidence="5">
    <location>
        <begin position="62"/>
        <end position="99"/>
    </location>
</feature>
<dbReference type="PANTHER" id="PTHR41335:SF1">
    <property type="entry name" value="MEMBRANE PROTEIN"/>
    <property type="match status" value="1"/>
</dbReference>
<accession>A0A1D2YVY6</accession>
<evidence type="ECO:0000259" key="7">
    <source>
        <dbReference type="Pfam" id="PF06305"/>
    </source>
</evidence>
<keyword evidence="3 6" id="KW-1133">Transmembrane helix</keyword>
<keyword evidence="5" id="KW-0175">Coiled coil</keyword>
<keyword evidence="2 6" id="KW-0812">Transmembrane</keyword>
<keyword evidence="4 6" id="KW-0472">Membrane</keyword>
<evidence type="ECO:0000313" key="9">
    <source>
        <dbReference type="Proteomes" id="UP000243739"/>
    </source>
</evidence>
<dbReference type="Proteomes" id="UP000243739">
    <property type="component" value="Unassembled WGS sequence"/>
</dbReference>
<dbReference type="EMBL" id="MIJF01000013">
    <property type="protein sequence ID" value="OEF99862.1"/>
    <property type="molecule type" value="Genomic_DNA"/>
</dbReference>
<evidence type="ECO:0000256" key="1">
    <source>
        <dbReference type="ARBA" id="ARBA00022475"/>
    </source>
</evidence>
<evidence type="ECO:0000256" key="3">
    <source>
        <dbReference type="ARBA" id="ARBA00022989"/>
    </source>
</evidence>
<dbReference type="RefSeq" id="WP_069656349.1">
    <property type="nucleotide sequence ID" value="NZ_MIJF01000013.1"/>
</dbReference>
<evidence type="ECO:0000313" key="8">
    <source>
        <dbReference type="EMBL" id="OEF99862.1"/>
    </source>
</evidence>
<dbReference type="OrthoDB" id="2990728at2"/>
<dbReference type="GO" id="GO:0005886">
    <property type="term" value="C:plasma membrane"/>
    <property type="evidence" value="ECO:0007669"/>
    <property type="project" value="InterPro"/>
</dbReference>
<dbReference type="InterPro" id="IPR010445">
    <property type="entry name" value="LapA_dom"/>
</dbReference>
<dbReference type="PANTHER" id="PTHR41335">
    <property type="entry name" value="MEMBRANE PROTEIN-RELATED"/>
    <property type="match status" value="1"/>
</dbReference>
<reference evidence="8 9" key="1">
    <citation type="submission" date="2016-09" db="EMBL/GenBank/DDBJ databases">
        <title>Draft genome sequence for the type strain of Vulcanibacillus modesticaldus BR, a strictly anaerobic, moderately thermophilic, and nitrate-reducing bacterium from deep sea-hydrothermal vents of the Mid-Atlantic Ridge.</title>
        <authorList>
            <person name="Abin C.A."/>
            <person name="Hollibaugh J.T."/>
        </authorList>
    </citation>
    <scope>NUCLEOTIDE SEQUENCE [LARGE SCALE GENOMIC DNA]</scope>
    <source>
        <strain evidence="8 9">BR</strain>
    </source>
</reference>
<protein>
    <recommendedName>
        <fullName evidence="7">Lipopolysaccharide assembly protein A domain-containing protein</fullName>
    </recommendedName>
</protein>
<comment type="caution">
    <text evidence="8">The sequence shown here is derived from an EMBL/GenBank/DDBJ whole genome shotgun (WGS) entry which is preliminary data.</text>
</comment>
<gene>
    <name evidence="8" type="ORF">BHF71_01420</name>
</gene>
<evidence type="ECO:0000256" key="5">
    <source>
        <dbReference type="SAM" id="Coils"/>
    </source>
</evidence>
<evidence type="ECO:0000256" key="2">
    <source>
        <dbReference type="ARBA" id="ARBA00022692"/>
    </source>
</evidence>
<proteinExistence type="predicted"/>
<keyword evidence="9" id="KW-1185">Reference proteome</keyword>
<feature type="transmembrane region" description="Helical" evidence="6">
    <location>
        <begin position="37"/>
        <end position="60"/>
    </location>
</feature>
<dbReference type="Pfam" id="PF06305">
    <property type="entry name" value="LapA_dom"/>
    <property type="match status" value="1"/>
</dbReference>